<evidence type="ECO:0000259" key="2">
    <source>
        <dbReference type="Pfam" id="PF16841"/>
    </source>
</evidence>
<feature type="compositionally biased region" description="Pro residues" evidence="1">
    <location>
        <begin position="25"/>
        <end position="38"/>
    </location>
</feature>
<accession>A0ABT8A349</accession>
<dbReference type="InterPro" id="IPR031768">
    <property type="entry name" value="CBM60_xylan-bd"/>
</dbReference>
<feature type="domain" description="Carbohydrate binding module xylan-binding" evidence="2">
    <location>
        <begin position="60"/>
        <end position="153"/>
    </location>
</feature>
<protein>
    <submittedName>
        <fullName evidence="3">Carbohydrate-binding domain-containing protein</fullName>
    </submittedName>
</protein>
<dbReference type="Pfam" id="PF16841">
    <property type="entry name" value="CBM60"/>
    <property type="match status" value="1"/>
</dbReference>
<organism evidence="3 4">
    <name type="scientific">Paeniroseomonas aquatica</name>
    <dbReference type="NCBI Taxonomy" id="373043"/>
    <lineage>
        <taxon>Bacteria</taxon>
        <taxon>Pseudomonadati</taxon>
        <taxon>Pseudomonadota</taxon>
        <taxon>Alphaproteobacteria</taxon>
        <taxon>Acetobacterales</taxon>
        <taxon>Acetobacteraceae</taxon>
        <taxon>Paeniroseomonas</taxon>
    </lineage>
</organism>
<reference evidence="4" key="1">
    <citation type="journal article" date="2019" name="Int. J. Syst. Evol. Microbiol.">
        <title>The Global Catalogue of Microorganisms (GCM) 10K type strain sequencing project: providing services to taxonomists for standard genome sequencing and annotation.</title>
        <authorList>
            <consortium name="The Broad Institute Genomics Platform"/>
            <consortium name="The Broad Institute Genome Sequencing Center for Infectious Disease"/>
            <person name="Wu L."/>
            <person name="Ma J."/>
        </authorList>
    </citation>
    <scope>NUCLEOTIDE SEQUENCE [LARGE SCALE GENOMIC DNA]</scope>
    <source>
        <strain evidence="4">CECT 7131</strain>
    </source>
</reference>
<evidence type="ECO:0000256" key="1">
    <source>
        <dbReference type="SAM" id="MobiDB-lite"/>
    </source>
</evidence>
<feature type="region of interest" description="Disordered" evidence="1">
    <location>
        <begin position="22"/>
        <end position="55"/>
    </location>
</feature>
<proteinExistence type="predicted"/>
<name>A0ABT8A349_9PROT</name>
<dbReference type="Proteomes" id="UP001529369">
    <property type="component" value="Unassembled WGS sequence"/>
</dbReference>
<dbReference type="EMBL" id="JAUFPN010000063">
    <property type="protein sequence ID" value="MDN3564165.1"/>
    <property type="molecule type" value="Genomic_DNA"/>
</dbReference>
<dbReference type="Gene3D" id="2.60.60.40">
    <property type="match status" value="1"/>
</dbReference>
<comment type="caution">
    <text evidence="3">The sequence shown here is derived from an EMBL/GenBank/DDBJ whole genome shotgun (WGS) entry which is preliminary data.</text>
</comment>
<sequence length="223" mass="23159">MTIYEDRAAWTGDFAARFDWLQAPTPDPVQPTPDPVVAPPTGNGGGGTSDTIGSGEDSIVLHISQDAYQGDAQYTVSVDGQQIGGTQSASALHVEGTSDTLTIRGTFSSGQHTVEVSFLNDLWVPANGGSDGPDMDRNLHVDGVIFNGVDTQQGGTLFSAGGQQFVVGNPGVTPPKDGPIETDQPSDNSSDPWAAFTHDGAVDWAAASAAVMANYEATGSWYL</sequence>
<gene>
    <name evidence="3" type="ORF">QWZ14_07230</name>
</gene>
<evidence type="ECO:0000313" key="4">
    <source>
        <dbReference type="Proteomes" id="UP001529369"/>
    </source>
</evidence>
<feature type="region of interest" description="Disordered" evidence="1">
    <location>
        <begin position="168"/>
        <end position="194"/>
    </location>
</feature>
<keyword evidence="4" id="KW-1185">Reference proteome</keyword>
<evidence type="ECO:0000313" key="3">
    <source>
        <dbReference type="EMBL" id="MDN3564165.1"/>
    </source>
</evidence>
<dbReference type="RefSeq" id="WP_290315955.1">
    <property type="nucleotide sequence ID" value="NZ_JAUFPN010000063.1"/>
</dbReference>